<evidence type="ECO:0000313" key="1">
    <source>
        <dbReference type="EnsemblMetazoa" id="AAEL020773-PA"/>
    </source>
</evidence>
<keyword evidence="2" id="KW-1185">Reference proteome</keyword>
<accession>A0A903VC61</accession>
<dbReference type="OrthoDB" id="203724at2759"/>
<dbReference type="PANTHER" id="PTHR12975:SF6">
    <property type="entry name" value="TRAFFICKING PROTEIN PARTICLE COMPLEX SUBUNIT 8"/>
    <property type="match status" value="1"/>
</dbReference>
<dbReference type="AlphaFoldDB" id="A0A903VC61"/>
<dbReference type="PANTHER" id="PTHR12975">
    <property type="entry name" value="TRANSPORT PROTEIN TRAPP"/>
    <property type="match status" value="1"/>
</dbReference>
<gene>
    <name evidence="1" type="primary">110681439</name>
</gene>
<dbReference type="Pfam" id="PF12739">
    <property type="entry name" value="TRAPPC-Trs85"/>
    <property type="match status" value="1"/>
</dbReference>
<name>A0A903VC61_AEDAE</name>
<reference evidence="1" key="2">
    <citation type="submission" date="2022-10" db="UniProtKB">
        <authorList>
            <consortium name="EnsemblMetazoa"/>
        </authorList>
    </citation>
    <scope>IDENTIFICATION</scope>
    <source>
        <strain evidence="1">LVP_AGWG</strain>
    </source>
</reference>
<dbReference type="Proteomes" id="UP000008820">
    <property type="component" value="Unassembled WGS sequence"/>
</dbReference>
<protein>
    <submittedName>
        <fullName evidence="1">Uncharacterized protein</fullName>
    </submittedName>
</protein>
<dbReference type="InterPro" id="IPR024420">
    <property type="entry name" value="TRAPP_III_complex_Trs85"/>
</dbReference>
<proteinExistence type="predicted"/>
<reference evidence="2" key="1">
    <citation type="submission" date="2017-06" db="EMBL/GenBank/DDBJ databases">
        <title>Aedes aegypti genome working group (AGWG) sequencing and assembly.</title>
        <authorList>
            <consortium name="Aedes aegypti Genome Working Group (AGWG)"/>
            <person name="Matthews B.J."/>
        </authorList>
    </citation>
    <scope>NUCLEOTIDE SEQUENCE [LARGE SCALE GENOMIC DNA]</scope>
    <source>
        <strain evidence="2">LVP_AGWG</strain>
    </source>
</reference>
<sequence>MIHLTGQNLTSKEVIQNIFSPIVGAIISPQAEELCQKNNLTFVEMLQPFLKLSSDAHFRDTAGTSVSIKGLRINVCDVNWRPPQTILAKKMLNESVTSAVERWRETFLTVQFPSDHEFTRHLLCSLIVVSSIDVNPLEVAGQLTKKIQMMQNITPPRLPKWFSADSLNCYVMLHDGCSGDIGK</sequence>
<dbReference type="GO" id="GO:1990072">
    <property type="term" value="C:TRAPPIII protein complex"/>
    <property type="evidence" value="ECO:0007669"/>
    <property type="project" value="TreeGrafter"/>
</dbReference>
<evidence type="ECO:0000313" key="2">
    <source>
        <dbReference type="Proteomes" id="UP000008820"/>
    </source>
</evidence>
<organism evidence="1 2">
    <name type="scientific">Aedes aegypti</name>
    <name type="common">Yellowfever mosquito</name>
    <name type="synonym">Culex aegypti</name>
    <dbReference type="NCBI Taxonomy" id="7159"/>
    <lineage>
        <taxon>Eukaryota</taxon>
        <taxon>Metazoa</taxon>
        <taxon>Ecdysozoa</taxon>
        <taxon>Arthropoda</taxon>
        <taxon>Hexapoda</taxon>
        <taxon>Insecta</taxon>
        <taxon>Pterygota</taxon>
        <taxon>Neoptera</taxon>
        <taxon>Endopterygota</taxon>
        <taxon>Diptera</taxon>
        <taxon>Nematocera</taxon>
        <taxon>Culicoidea</taxon>
        <taxon>Culicidae</taxon>
        <taxon>Culicinae</taxon>
        <taxon>Aedini</taxon>
        <taxon>Aedes</taxon>
        <taxon>Stegomyia</taxon>
    </lineage>
</organism>
<dbReference type="EnsemblMetazoa" id="AAEL020773-RA">
    <property type="protein sequence ID" value="AAEL020773-PA"/>
    <property type="gene ID" value="AAEL020773"/>
</dbReference>